<evidence type="ECO:0000313" key="4">
    <source>
        <dbReference type="Proteomes" id="UP000257607"/>
    </source>
</evidence>
<dbReference type="Proteomes" id="UP000257607">
    <property type="component" value="Chromosome"/>
</dbReference>
<dbReference type="InterPro" id="IPR003718">
    <property type="entry name" value="OsmC/Ohr_fam"/>
</dbReference>
<dbReference type="Gene3D" id="3.30.300.20">
    <property type="match status" value="1"/>
</dbReference>
<dbReference type="PANTHER" id="PTHR33797:SF2">
    <property type="entry name" value="ORGANIC HYDROPEROXIDE RESISTANCE PROTEIN-LIKE"/>
    <property type="match status" value="1"/>
</dbReference>
<protein>
    <submittedName>
        <fullName evidence="3">Organic hydroperoxide resistance protein</fullName>
    </submittedName>
</protein>
<dbReference type="EMBL" id="CP031003">
    <property type="protein sequence ID" value="AXN36301.1"/>
    <property type="molecule type" value="Genomic_DNA"/>
</dbReference>
<evidence type="ECO:0000313" key="2">
    <source>
        <dbReference type="EMBL" id="AXN36301.1"/>
    </source>
</evidence>
<organism evidence="3 5">
    <name type="scientific">Latilactobacillus curvatus</name>
    <name type="common">Lactobacillus curvatus</name>
    <dbReference type="NCBI Taxonomy" id="28038"/>
    <lineage>
        <taxon>Bacteria</taxon>
        <taxon>Bacillati</taxon>
        <taxon>Bacillota</taxon>
        <taxon>Bacilli</taxon>
        <taxon>Lactobacillales</taxon>
        <taxon>Lactobacillaceae</taxon>
        <taxon>Latilactobacillus</taxon>
    </lineage>
</organism>
<comment type="similarity">
    <text evidence="1">Belongs to the OsmC/Ohr family.</text>
</comment>
<dbReference type="InterPro" id="IPR036102">
    <property type="entry name" value="OsmC/Ohrsf"/>
</dbReference>
<evidence type="ECO:0000313" key="3">
    <source>
        <dbReference type="EMBL" id="WDC92498.1"/>
    </source>
</evidence>
<dbReference type="InterPro" id="IPR015946">
    <property type="entry name" value="KH_dom-like_a/b"/>
</dbReference>
<dbReference type="GeneID" id="49609952"/>
<sequence length="135" mass="14801">MAKQYETTMINEGGRNGFVYSPDQAKKYVIKSPGTDPSGKSTNPEQLFAAGYSSCFNSALDVVLNQEHIKGEPTIKATVSLYSDGPANYYIGVDLFGHIEGLSEEETMKYLKKADEICPYSKATRGNIDVTINVM</sequence>
<evidence type="ECO:0000313" key="5">
    <source>
        <dbReference type="Proteomes" id="UP001215533"/>
    </source>
</evidence>
<dbReference type="SUPFAM" id="SSF82784">
    <property type="entry name" value="OsmC-like"/>
    <property type="match status" value="1"/>
</dbReference>
<dbReference type="STRING" id="28038.BCY75_09705"/>
<gene>
    <name evidence="2" type="ORF">DT351_07935</name>
    <name evidence="3" type="ORF">PSR33_02810</name>
</gene>
<dbReference type="EMBL" id="CP117683">
    <property type="protein sequence ID" value="WDC92498.1"/>
    <property type="molecule type" value="Genomic_DNA"/>
</dbReference>
<dbReference type="InterPro" id="IPR019953">
    <property type="entry name" value="OHR"/>
</dbReference>
<reference evidence="3" key="2">
    <citation type="submission" date="2023-02" db="EMBL/GenBank/DDBJ databases">
        <title>Complete genome sequence of Lactobacillus curvatus CACC879 isolated from Pig feces.</title>
        <authorList>
            <person name="Park S."/>
            <person name="Park M.A."/>
            <person name="Kim D.-H."/>
            <person name="Kim Y."/>
        </authorList>
    </citation>
    <scope>NUCLEOTIDE SEQUENCE</scope>
    <source>
        <strain evidence="3">CACC879</strain>
    </source>
</reference>
<dbReference type="KEGG" id="lcv:FBA2_02970"/>
<accession>A0A0B2XM56</accession>
<dbReference type="Proteomes" id="UP001215533">
    <property type="component" value="Chromosome"/>
</dbReference>
<dbReference type="GO" id="GO:0006979">
    <property type="term" value="P:response to oxidative stress"/>
    <property type="evidence" value="ECO:0007669"/>
    <property type="project" value="InterPro"/>
</dbReference>
<dbReference type="NCBIfam" id="TIGR03561">
    <property type="entry name" value="organ_hyd_perox"/>
    <property type="match status" value="1"/>
</dbReference>
<name>A0A0B2XM56_LATCU</name>
<reference evidence="2 4" key="1">
    <citation type="submission" date="2018-07" db="EMBL/GenBank/DDBJ databases">
        <title>Lactobacillus curvatus genome sequence.</title>
        <authorList>
            <person name="Prechtl R."/>
        </authorList>
    </citation>
    <scope>NUCLEOTIDE SEQUENCE [LARGE SCALE GENOMIC DNA]</scope>
    <source>
        <strain evidence="2 4">TMW 1.1928</strain>
    </source>
</reference>
<proteinExistence type="inferred from homology"/>
<dbReference type="AlphaFoldDB" id="A0A0B2XM56"/>
<evidence type="ECO:0000256" key="1">
    <source>
        <dbReference type="ARBA" id="ARBA00007378"/>
    </source>
</evidence>
<dbReference type="RefSeq" id="WP_004265904.1">
    <property type="nucleotide sequence ID" value="NZ_BJOQ01000003.1"/>
</dbReference>
<dbReference type="PANTHER" id="PTHR33797">
    <property type="entry name" value="ORGANIC HYDROPEROXIDE RESISTANCE PROTEIN-LIKE"/>
    <property type="match status" value="1"/>
</dbReference>
<dbReference type="Pfam" id="PF02566">
    <property type="entry name" value="OsmC"/>
    <property type="match status" value="1"/>
</dbReference>
<dbReference type="OrthoDB" id="9797508at2"/>